<feature type="region of interest" description="Disordered" evidence="1">
    <location>
        <begin position="1"/>
        <end position="51"/>
    </location>
</feature>
<evidence type="ECO:0000313" key="2">
    <source>
        <dbReference type="Proteomes" id="UP000887578"/>
    </source>
</evidence>
<protein>
    <submittedName>
        <fullName evidence="3">Uncharacterized protein</fullName>
    </submittedName>
</protein>
<dbReference type="Proteomes" id="UP000887578">
    <property type="component" value="Unplaced"/>
</dbReference>
<proteinExistence type="predicted"/>
<dbReference type="AlphaFoldDB" id="A0A914QLI8"/>
<accession>A0A914QLI8</accession>
<reference evidence="3" key="1">
    <citation type="submission" date="2022-11" db="UniProtKB">
        <authorList>
            <consortium name="WormBaseParasite"/>
        </authorList>
    </citation>
    <scope>IDENTIFICATION</scope>
</reference>
<dbReference type="WBParaSite" id="PDA_v2.g28211.t1">
    <property type="protein sequence ID" value="PDA_v2.g28211.t1"/>
    <property type="gene ID" value="PDA_v2.g28211"/>
</dbReference>
<keyword evidence="2" id="KW-1185">Reference proteome</keyword>
<feature type="compositionally biased region" description="Polar residues" evidence="1">
    <location>
        <begin position="14"/>
        <end position="51"/>
    </location>
</feature>
<evidence type="ECO:0000313" key="3">
    <source>
        <dbReference type="WBParaSite" id="PDA_v2.g28211.t1"/>
    </source>
</evidence>
<name>A0A914QLI8_9BILA</name>
<evidence type="ECO:0000256" key="1">
    <source>
        <dbReference type="SAM" id="MobiDB-lite"/>
    </source>
</evidence>
<sequence length="81" mass="8907">MQQQQMQQQQQSQLPHQHSTTTTYGYGPNSQPQTMTGYTNNINQGQTTNLTQPLQGALGQIATSTASNIAGGFNKILRRNQ</sequence>
<feature type="compositionally biased region" description="Low complexity" evidence="1">
    <location>
        <begin position="1"/>
        <end position="13"/>
    </location>
</feature>
<organism evidence="2 3">
    <name type="scientific">Panagrolaimus davidi</name>
    <dbReference type="NCBI Taxonomy" id="227884"/>
    <lineage>
        <taxon>Eukaryota</taxon>
        <taxon>Metazoa</taxon>
        <taxon>Ecdysozoa</taxon>
        <taxon>Nematoda</taxon>
        <taxon>Chromadorea</taxon>
        <taxon>Rhabditida</taxon>
        <taxon>Tylenchina</taxon>
        <taxon>Panagrolaimomorpha</taxon>
        <taxon>Panagrolaimoidea</taxon>
        <taxon>Panagrolaimidae</taxon>
        <taxon>Panagrolaimus</taxon>
    </lineage>
</organism>